<reference evidence="2" key="1">
    <citation type="submission" date="2022-07" db="EMBL/GenBank/DDBJ databases">
        <title>Phylogenomic reconstructions and comparative analyses of Kickxellomycotina fungi.</title>
        <authorList>
            <person name="Reynolds N.K."/>
            <person name="Stajich J.E."/>
            <person name="Barry K."/>
            <person name="Grigoriev I.V."/>
            <person name="Crous P."/>
            <person name="Smith M.E."/>
        </authorList>
    </citation>
    <scope>NUCLEOTIDE SEQUENCE</scope>
    <source>
        <strain evidence="2">NRRL 1565</strain>
    </source>
</reference>
<dbReference type="InterPro" id="IPR012592">
    <property type="entry name" value="PROCN"/>
</dbReference>
<dbReference type="OrthoDB" id="10265785at2759"/>
<evidence type="ECO:0000313" key="2">
    <source>
        <dbReference type="EMBL" id="KAJ2789813.1"/>
    </source>
</evidence>
<gene>
    <name evidence="2" type="ORF">H4R20_007113</name>
</gene>
<dbReference type="SMART" id="SM00305">
    <property type="entry name" value="HintC"/>
    <property type="match status" value="1"/>
</dbReference>
<keyword evidence="3" id="KW-1185">Reference proteome</keyword>
<evidence type="ECO:0000313" key="3">
    <source>
        <dbReference type="Proteomes" id="UP001140094"/>
    </source>
</evidence>
<dbReference type="Gene3D" id="2.170.16.10">
    <property type="entry name" value="Hedgehog/Intein (Hint) domain"/>
    <property type="match status" value="1"/>
</dbReference>
<dbReference type="InterPro" id="IPR027652">
    <property type="entry name" value="PRP8"/>
</dbReference>
<comment type="caution">
    <text evidence="2">The sequence shown here is derived from an EMBL/GenBank/DDBJ whole genome shotgun (WGS) entry which is preliminary data.</text>
</comment>
<sequence>CQSQISLDLIRRWDGYLAVKSANGACEFDCRDLGEFAESLRLPLFSEGLEATTRSTLETALQVPIAKVTVEPIKHMVYDITVPMHENFVANSVVVHNCREILRLTKLVVDSHVQYRLGNVDAFQLADGLQYLFAHVGQLTGMYRYKYRLMRQIRACKDLKHVIYYRFNCFPEDHQVLTDRGWMSLNDVIEHFKTNATLGVACYDHGVLTYRDITVDKVTMAEDRHDLIHISDGEGPAGDGVDMVVTAGHRMWARTGPSEQAHGPTAHSRQIASTFCDAPFEVRSASELYELGNSIGPHALAQFEANFPLGTEASHGEIPAAASLGLQSDNEISAFLEFYGYWLRNGSLDHRRRAITLGPVDAIG</sequence>
<dbReference type="GO" id="GO:0030619">
    <property type="term" value="F:U1 snRNA binding"/>
    <property type="evidence" value="ECO:0007669"/>
    <property type="project" value="TreeGrafter"/>
</dbReference>
<dbReference type="GO" id="GO:0000244">
    <property type="term" value="P:spliceosomal tri-snRNP complex assembly"/>
    <property type="evidence" value="ECO:0007669"/>
    <property type="project" value="TreeGrafter"/>
</dbReference>
<dbReference type="Proteomes" id="UP001140094">
    <property type="component" value="Unassembled WGS sequence"/>
</dbReference>
<dbReference type="InterPro" id="IPR030934">
    <property type="entry name" value="Intein_C"/>
</dbReference>
<dbReference type="GO" id="GO:0097157">
    <property type="term" value="F:pre-mRNA intronic binding"/>
    <property type="evidence" value="ECO:0007669"/>
    <property type="project" value="TreeGrafter"/>
</dbReference>
<dbReference type="GO" id="GO:0030620">
    <property type="term" value="F:U2 snRNA binding"/>
    <property type="evidence" value="ECO:0007669"/>
    <property type="project" value="TreeGrafter"/>
</dbReference>
<dbReference type="InterPro" id="IPR003586">
    <property type="entry name" value="Hint_dom_C"/>
</dbReference>
<protein>
    <recommendedName>
        <fullName evidence="1">Hint domain-containing protein</fullName>
    </recommendedName>
</protein>
<dbReference type="CDD" id="cd00081">
    <property type="entry name" value="Hint"/>
    <property type="match status" value="1"/>
</dbReference>
<dbReference type="PANTHER" id="PTHR11140">
    <property type="entry name" value="PRE-MRNA SPLICING FACTOR PRP8"/>
    <property type="match status" value="1"/>
</dbReference>
<dbReference type="InterPro" id="IPR036844">
    <property type="entry name" value="Hint_dom_sf"/>
</dbReference>
<dbReference type="Pfam" id="PF08083">
    <property type="entry name" value="PROCN"/>
    <property type="match status" value="1"/>
</dbReference>
<dbReference type="GO" id="GO:0005682">
    <property type="term" value="C:U5 snRNP"/>
    <property type="evidence" value="ECO:0007669"/>
    <property type="project" value="TreeGrafter"/>
</dbReference>
<dbReference type="GO" id="GO:0071013">
    <property type="term" value="C:catalytic step 2 spliceosome"/>
    <property type="evidence" value="ECO:0007669"/>
    <property type="project" value="TreeGrafter"/>
</dbReference>
<proteinExistence type="predicted"/>
<evidence type="ECO:0000259" key="1">
    <source>
        <dbReference type="SMART" id="SM00305"/>
    </source>
</evidence>
<dbReference type="AlphaFoldDB" id="A0A9W8LN09"/>
<feature type="non-terminal residue" evidence="2">
    <location>
        <position position="1"/>
    </location>
</feature>
<feature type="non-terminal residue" evidence="2">
    <location>
        <position position="364"/>
    </location>
</feature>
<accession>A0A9W8LN09</accession>
<dbReference type="SUPFAM" id="SSF51294">
    <property type="entry name" value="Hedgehog/intein (Hint) domain"/>
    <property type="match status" value="1"/>
</dbReference>
<name>A0A9W8LN09_9FUNG</name>
<dbReference type="GO" id="GO:0030623">
    <property type="term" value="F:U5 snRNA binding"/>
    <property type="evidence" value="ECO:0007669"/>
    <property type="project" value="TreeGrafter"/>
</dbReference>
<organism evidence="2 3">
    <name type="scientific">Coemansia guatemalensis</name>
    <dbReference type="NCBI Taxonomy" id="2761395"/>
    <lineage>
        <taxon>Eukaryota</taxon>
        <taxon>Fungi</taxon>
        <taxon>Fungi incertae sedis</taxon>
        <taxon>Zoopagomycota</taxon>
        <taxon>Kickxellomycotina</taxon>
        <taxon>Kickxellomycetes</taxon>
        <taxon>Kickxellales</taxon>
        <taxon>Kickxellaceae</taxon>
        <taxon>Coemansia</taxon>
    </lineage>
</organism>
<dbReference type="NCBIfam" id="TIGR01443">
    <property type="entry name" value="intein_Cterm"/>
    <property type="match status" value="1"/>
</dbReference>
<dbReference type="PROSITE" id="PS50818">
    <property type="entry name" value="INTEIN_C_TER"/>
    <property type="match status" value="1"/>
</dbReference>
<dbReference type="GO" id="GO:0017070">
    <property type="term" value="F:U6 snRNA binding"/>
    <property type="evidence" value="ECO:0007669"/>
    <property type="project" value="TreeGrafter"/>
</dbReference>
<feature type="domain" description="Hint" evidence="1">
    <location>
        <begin position="58"/>
        <end position="103"/>
    </location>
</feature>
<dbReference type="EMBL" id="JANBUO010003698">
    <property type="protein sequence ID" value="KAJ2789813.1"/>
    <property type="molecule type" value="Genomic_DNA"/>
</dbReference>
<dbReference type="PANTHER" id="PTHR11140:SF0">
    <property type="entry name" value="PRE-MRNA-PROCESSING-SPLICING FACTOR 8"/>
    <property type="match status" value="1"/>
</dbReference>